<dbReference type="EMBL" id="MRZV01000522">
    <property type="protein sequence ID" value="PIK48451.1"/>
    <property type="molecule type" value="Genomic_DNA"/>
</dbReference>
<comment type="subunit">
    <text evidence="3">Monomer.</text>
</comment>
<sequence>MNSIYILSLLAVGFLYCVEAQQSKPSFCRRYDCPLFTTVSSNSDYEHRSYQPSKWVSTRVLGGTHREAGSTSFASYLHTSVAGMKKVNMKMDMTVPVIAKVIPTADGEGMNADYTYSFFIPFEHQENTPAPSSDDVFLEEMPAFEAYVRDFGGWAYESDYISNARLLKADLDRDNVDYDDSFYYTVGYDSPFRWFFRRNEVWIVKRTSTA</sequence>
<evidence type="ECO:0000313" key="9">
    <source>
        <dbReference type="Proteomes" id="UP000230750"/>
    </source>
</evidence>
<reference evidence="8 9" key="1">
    <citation type="journal article" date="2017" name="PLoS Biol.">
        <title>The sea cucumber genome provides insights into morphological evolution and visceral regeneration.</title>
        <authorList>
            <person name="Zhang X."/>
            <person name="Sun L."/>
            <person name="Yuan J."/>
            <person name="Sun Y."/>
            <person name="Gao Y."/>
            <person name="Zhang L."/>
            <person name="Li S."/>
            <person name="Dai H."/>
            <person name="Hamel J.F."/>
            <person name="Liu C."/>
            <person name="Yu Y."/>
            <person name="Liu S."/>
            <person name="Lin W."/>
            <person name="Guo K."/>
            <person name="Jin S."/>
            <person name="Xu P."/>
            <person name="Storey K.B."/>
            <person name="Huan P."/>
            <person name="Zhang T."/>
            <person name="Zhou Y."/>
            <person name="Zhang J."/>
            <person name="Lin C."/>
            <person name="Li X."/>
            <person name="Xing L."/>
            <person name="Huo D."/>
            <person name="Sun M."/>
            <person name="Wang L."/>
            <person name="Mercier A."/>
            <person name="Li F."/>
            <person name="Yang H."/>
            <person name="Xiang J."/>
        </authorList>
    </citation>
    <scope>NUCLEOTIDE SEQUENCE [LARGE SCALE GENOMIC DNA]</scope>
    <source>
        <strain evidence="8">Shaxun</strain>
        <tissue evidence="8">Muscle</tissue>
    </source>
</reference>
<keyword evidence="4" id="KW-0963">Cytoplasm</keyword>
<comment type="subcellular location">
    <subcellularLocation>
        <location evidence="1">Cytoplasm</location>
    </subcellularLocation>
</comment>
<evidence type="ECO:0000256" key="4">
    <source>
        <dbReference type="ARBA" id="ARBA00022490"/>
    </source>
</evidence>
<dbReference type="GO" id="GO:0005737">
    <property type="term" value="C:cytoplasm"/>
    <property type="evidence" value="ECO:0007669"/>
    <property type="project" value="UniProtKB-SubCell"/>
</dbReference>
<name>A0A2G8KKB2_STIJA</name>
<dbReference type="PANTHER" id="PTHR11220:SF72">
    <property type="entry name" value="HEME-BINDING PROTEIN 2-LIKE ISOFORM X2"/>
    <property type="match status" value="1"/>
</dbReference>
<protein>
    <recommendedName>
        <fullName evidence="6">Heme-binding protein 1</fullName>
    </recommendedName>
</protein>
<comment type="similarity">
    <text evidence="2">Belongs to the HEBP family.</text>
</comment>
<dbReference type="Pfam" id="PF04832">
    <property type="entry name" value="SOUL"/>
    <property type="match status" value="1"/>
</dbReference>
<accession>A0A2G8KKB2</accession>
<comment type="caution">
    <text evidence="8">The sequence shown here is derived from an EMBL/GenBank/DDBJ whole genome shotgun (WGS) entry which is preliminary data.</text>
</comment>
<evidence type="ECO:0000256" key="1">
    <source>
        <dbReference type="ARBA" id="ARBA00004496"/>
    </source>
</evidence>
<feature type="chain" id="PRO_5013614154" description="Heme-binding protein 1" evidence="7">
    <location>
        <begin position="21"/>
        <end position="210"/>
    </location>
</feature>
<dbReference type="PANTHER" id="PTHR11220">
    <property type="entry name" value="HEME-BINDING PROTEIN-RELATED"/>
    <property type="match status" value="1"/>
</dbReference>
<dbReference type="Gene3D" id="3.20.80.10">
    <property type="entry name" value="Regulatory factor, effector binding domain"/>
    <property type="match status" value="1"/>
</dbReference>
<keyword evidence="9" id="KW-1185">Reference proteome</keyword>
<dbReference type="FunFam" id="3.20.80.10:FF:000003">
    <property type="entry name" value="Heme-binding protein 1"/>
    <property type="match status" value="1"/>
</dbReference>
<dbReference type="SUPFAM" id="SSF55136">
    <property type="entry name" value="Probable bacterial effector-binding domain"/>
    <property type="match status" value="1"/>
</dbReference>
<evidence type="ECO:0000256" key="7">
    <source>
        <dbReference type="SAM" id="SignalP"/>
    </source>
</evidence>
<proteinExistence type="inferred from homology"/>
<dbReference type="InterPro" id="IPR011256">
    <property type="entry name" value="Reg_factor_effector_dom_sf"/>
</dbReference>
<organism evidence="8 9">
    <name type="scientific">Stichopus japonicus</name>
    <name type="common">Sea cucumber</name>
    <dbReference type="NCBI Taxonomy" id="307972"/>
    <lineage>
        <taxon>Eukaryota</taxon>
        <taxon>Metazoa</taxon>
        <taxon>Echinodermata</taxon>
        <taxon>Eleutherozoa</taxon>
        <taxon>Echinozoa</taxon>
        <taxon>Holothuroidea</taxon>
        <taxon>Aspidochirotacea</taxon>
        <taxon>Aspidochirotida</taxon>
        <taxon>Stichopodidae</taxon>
        <taxon>Apostichopus</taxon>
    </lineage>
</organism>
<evidence type="ECO:0000313" key="8">
    <source>
        <dbReference type="EMBL" id="PIK48451.1"/>
    </source>
</evidence>
<dbReference type="STRING" id="307972.A0A2G8KKB2"/>
<keyword evidence="7" id="KW-0732">Signal</keyword>
<feature type="signal peptide" evidence="7">
    <location>
        <begin position="1"/>
        <end position="20"/>
    </location>
</feature>
<dbReference type="GO" id="GO:0020037">
    <property type="term" value="F:heme binding"/>
    <property type="evidence" value="ECO:0007669"/>
    <property type="project" value="TreeGrafter"/>
</dbReference>
<dbReference type="OrthoDB" id="6424451at2759"/>
<evidence type="ECO:0000256" key="2">
    <source>
        <dbReference type="ARBA" id="ARBA00009817"/>
    </source>
</evidence>
<evidence type="ECO:0000256" key="5">
    <source>
        <dbReference type="ARBA" id="ARBA00037673"/>
    </source>
</evidence>
<dbReference type="Proteomes" id="UP000230750">
    <property type="component" value="Unassembled WGS sequence"/>
</dbReference>
<gene>
    <name evidence="8" type="ORF">BSL78_14699</name>
</gene>
<comment type="function">
    <text evidence="5">May bind free porphyrinogens that may be present in the cell and thus facilitate removal of these potentially toxic compound. Binds with a high affinity to one molecule of heme or porphyrins. It binds metalloporphyrins, free porphyrins and N-methylprotoporphyrin with similar affinities.</text>
</comment>
<evidence type="ECO:0000256" key="6">
    <source>
        <dbReference type="ARBA" id="ARBA00040755"/>
    </source>
</evidence>
<dbReference type="InterPro" id="IPR006917">
    <property type="entry name" value="SOUL_heme-bd"/>
</dbReference>
<dbReference type="AlphaFoldDB" id="A0A2G8KKB2"/>
<evidence type="ECO:0000256" key="3">
    <source>
        <dbReference type="ARBA" id="ARBA00011245"/>
    </source>
</evidence>